<protein>
    <submittedName>
        <fullName evidence="2">Uncharacterized protein</fullName>
    </submittedName>
</protein>
<dbReference type="Proteomes" id="UP000053477">
    <property type="component" value="Unassembled WGS sequence"/>
</dbReference>
<feature type="region of interest" description="Disordered" evidence="1">
    <location>
        <begin position="1"/>
        <end position="28"/>
    </location>
</feature>
<dbReference type="EMBL" id="KQ086024">
    <property type="protein sequence ID" value="KLO10519.1"/>
    <property type="molecule type" value="Genomic_DNA"/>
</dbReference>
<feature type="compositionally biased region" description="Polar residues" evidence="1">
    <location>
        <begin position="1"/>
        <end position="20"/>
    </location>
</feature>
<accession>A0A0H2RFE9</accession>
<evidence type="ECO:0000313" key="2">
    <source>
        <dbReference type="EMBL" id="KLO10519.1"/>
    </source>
</evidence>
<name>A0A0H2RFE9_9AGAM</name>
<dbReference type="AlphaFoldDB" id="A0A0H2RFE9"/>
<reference evidence="2 3" key="1">
    <citation type="submission" date="2015-04" db="EMBL/GenBank/DDBJ databases">
        <title>Complete genome sequence of Schizopora paradoxa KUC8140, a cosmopolitan wood degrader in East Asia.</title>
        <authorList>
            <consortium name="DOE Joint Genome Institute"/>
            <person name="Min B."/>
            <person name="Park H."/>
            <person name="Jang Y."/>
            <person name="Kim J.-J."/>
            <person name="Kim K.H."/>
            <person name="Pangilinan J."/>
            <person name="Lipzen A."/>
            <person name="Riley R."/>
            <person name="Grigoriev I.V."/>
            <person name="Spatafora J.W."/>
            <person name="Choi I.-G."/>
        </authorList>
    </citation>
    <scope>NUCLEOTIDE SEQUENCE [LARGE SCALE GENOMIC DNA]</scope>
    <source>
        <strain evidence="2 3">KUC8140</strain>
    </source>
</reference>
<proteinExistence type="predicted"/>
<keyword evidence="3" id="KW-1185">Reference proteome</keyword>
<evidence type="ECO:0000256" key="1">
    <source>
        <dbReference type="SAM" id="MobiDB-lite"/>
    </source>
</evidence>
<evidence type="ECO:0000313" key="3">
    <source>
        <dbReference type="Proteomes" id="UP000053477"/>
    </source>
</evidence>
<gene>
    <name evidence="2" type="ORF">SCHPADRAFT_906835</name>
</gene>
<dbReference type="InParanoid" id="A0A0H2RFE9"/>
<sequence length="592" mass="68914">MSSNLPSTSSYPGEQPTDSDTPADEGADVVSPLLSSFLDELRNDDTTTVYSYFSTVSTNYTMSNLPGPGRLLGNFYSRAGRALEKRLGRIVNRAAIKEYEDAVDILLQRSWNGSIHDMFDDDDPSENERACEILLVCAKSDDAAVQTMAFEKIVWYFVYWPSKVRSAFRRVFEQRNEISDVIAFSWRRPDIEYSLRWLFLYKLASRCLSSHQSSFFEDITQFDDVDRESLDFLQFEGLLLSCGDVTDFVLALRLIELYWDREGVEGYILDKGFNDPVIVQFANGLIIWLEIYVSEPDPNKRVPFLFTVFRLTNTLLEGVTRSSRNVNIDGLDRRFEYDATIAMWAVVFKMYHFLRSIEPRRVVIEDIPVLCKPWRELCHESLPNPEHVKLRQSLLRLEDIHGSAIRNSFPPEENSAMDREGKYLKRATQVIAGLVPCIHCVNPMYLESDLTKRYWGRPSWYDDQLRICEEMMILTKSTMNRTSCMGIPYTIKIGQVAPNACNVCYRALLRRRQRCQRWRYLKPRLPLSPIMVILTHHRGILTLFVLYVTALDRKDRDGDDVLKSFEGGFRLRRKDMIHFTYEEQLEEERDDE</sequence>
<organism evidence="2 3">
    <name type="scientific">Schizopora paradoxa</name>
    <dbReference type="NCBI Taxonomy" id="27342"/>
    <lineage>
        <taxon>Eukaryota</taxon>
        <taxon>Fungi</taxon>
        <taxon>Dikarya</taxon>
        <taxon>Basidiomycota</taxon>
        <taxon>Agaricomycotina</taxon>
        <taxon>Agaricomycetes</taxon>
        <taxon>Hymenochaetales</taxon>
        <taxon>Schizoporaceae</taxon>
        <taxon>Schizopora</taxon>
    </lineage>
</organism>